<protein>
    <submittedName>
        <fullName evidence="1">BTB/POZ domain-containing protein</fullName>
    </submittedName>
</protein>
<name>A0ACC1WTG7_MELAZ</name>
<dbReference type="Proteomes" id="UP001164539">
    <property type="component" value="Chromosome 14"/>
</dbReference>
<organism evidence="1 2">
    <name type="scientific">Melia azedarach</name>
    <name type="common">Chinaberry tree</name>
    <dbReference type="NCBI Taxonomy" id="155640"/>
    <lineage>
        <taxon>Eukaryota</taxon>
        <taxon>Viridiplantae</taxon>
        <taxon>Streptophyta</taxon>
        <taxon>Embryophyta</taxon>
        <taxon>Tracheophyta</taxon>
        <taxon>Spermatophyta</taxon>
        <taxon>Magnoliopsida</taxon>
        <taxon>eudicotyledons</taxon>
        <taxon>Gunneridae</taxon>
        <taxon>Pentapetalae</taxon>
        <taxon>rosids</taxon>
        <taxon>malvids</taxon>
        <taxon>Sapindales</taxon>
        <taxon>Meliaceae</taxon>
        <taxon>Melia</taxon>
    </lineage>
</organism>
<proteinExistence type="predicted"/>
<evidence type="ECO:0000313" key="2">
    <source>
        <dbReference type="Proteomes" id="UP001164539"/>
    </source>
</evidence>
<dbReference type="EMBL" id="CM051407">
    <property type="protein sequence ID" value="KAJ4702279.1"/>
    <property type="molecule type" value="Genomic_DNA"/>
</dbReference>
<sequence>MTEKKEKKFLTVAPFECAWRNDLKFQEAGRGCVAFEAFAHNDVTVVFRENVGSQHYHYKRDNSPHYTVIIGSNRNRRLKIQADGKTVVDVAGAGLCCSSAFLSYWISIYDGLISVGKGRYPFQNLVFQWLDSNPNCNVRYVGLSSWDKHVGYRNVNVLPLTQNHILLWKQVDCDRYAAEEDGDVKVKDEGTDYEKWGLGNFLECWELSDMFFIVGNEEKLVPAHKVILQATGSFPTSLTDKGIIQLQGVTYSILHALLQYIYTGRTQISEPQLGSLWALSSQFEVMPLVKQCEETMERFKLNKKLFDSGKNIELCYPSSWPHCMVFPFGLPINSQRLRQLQSTGGYTDVNIYIEGHGLVAHSHKIILSLWSVPFAKMFTNGMCESNSSDLHLRDVSLEAFKIMLEFMYSGELSIEDGLNFGSLLLQLLLLADQFGVTLLHQECCKLLFECFSEESVCPILQAVSPISSCKLIEETCERKFAMHFDYCTTASLDFVLLDGATFSSIIRHPDLTVTSEERVLNAILMWGMKAEELCGWEEVDELIIKLTSELIFKERLQSVNDLLPFVRFPLLPHALLKKLEDSNLGDRIPMFDNLVKEAVSFIEYGSAVPGSNQSVRFQHRRSSFKELQYICDGDSNGVLYFAGTSYGEHPWVNPVLAKRISITASSPISRFTDPKALASRTYQGTSFAGPRMEDGHNCSWWMIDIGQDHQLMCNYYTLRMDGSRAYLRFWNFQGSMDAQTWTNLRVHENDQTLCKPGQFASWPVIGPNALLPFRFFRVVLTGRTADVANPWNLCICLLELYGFFH</sequence>
<keyword evidence="2" id="KW-1185">Reference proteome</keyword>
<comment type="caution">
    <text evidence="1">The sequence shown here is derived from an EMBL/GenBank/DDBJ whole genome shotgun (WGS) entry which is preliminary data.</text>
</comment>
<reference evidence="1 2" key="1">
    <citation type="journal article" date="2023" name="Science">
        <title>Complex scaffold remodeling in plant triterpene biosynthesis.</title>
        <authorList>
            <person name="De La Pena R."/>
            <person name="Hodgson H."/>
            <person name="Liu J.C."/>
            <person name="Stephenson M.J."/>
            <person name="Martin A.C."/>
            <person name="Owen C."/>
            <person name="Harkess A."/>
            <person name="Leebens-Mack J."/>
            <person name="Jimenez L.E."/>
            <person name="Osbourn A."/>
            <person name="Sattely E.S."/>
        </authorList>
    </citation>
    <scope>NUCLEOTIDE SEQUENCE [LARGE SCALE GENOMIC DNA]</scope>
    <source>
        <strain evidence="2">cv. JPN11</strain>
        <tissue evidence="1">Leaf</tissue>
    </source>
</reference>
<gene>
    <name evidence="1" type="ORF">OWV82_025382</name>
</gene>
<accession>A0ACC1WTG7</accession>
<evidence type="ECO:0000313" key="1">
    <source>
        <dbReference type="EMBL" id="KAJ4702279.1"/>
    </source>
</evidence>